<reference evidence="1" key="1">
    <citation type="journal article" date="2020" name="Stud. Mycol.">
        <title>101 Dothideomycetes genomes: a test case for predicting lifestyles and emergence of pathogens.</title>
        <authorList>
            <person name="Haridas S."/>
            <person name="Albert R."/>
            <person name="Binder M."/>
            <person name="Bloem J."/>
            <person name="Labutti K."/>
            <person name="Salamov A."/>
            <person name="Andreopoulos B."/>
            <person name="Baker S."/>
            <person name="Barry K."/>
            <person name="Bills G."/>
            <person name="Bluhm B."/>
            <person name="Cannon C."/>
            <person name="Castanera R."/>
            <person name="Culley D."/>
            <person name="Daum C."/>
            <person name="Ezra D."/>
            <person name="Gonzalez J."/>
            <person name="Henrissat B."/>
            <person name="Kuo A."/>
            <person name="Liang C."/>
            <person name="Lipzen A."/>
            <person name="Lutzoni F."/>
            <person name="Magnuson J."/>
            <person name="Mondo S."/>
            <person name="Nolan M."/>
            <person name="Ohm R."/>
            <person name="Pangilinan J."/>
            <person name="Park H.-J."/>
            <person name="Ramirez L."/>
            <person name="Alfaro M."/>
            <person name="Sun H."/>
            <person name="Tritt A."/>
            <person name="Yoshinaga Y."/>
            <person name="Zwiers L.-H."/>
            <person name="Turgeon B."/>
            <person name="Goodwin S."/>
            <person name="Spatafora J."/>
            <person name="Crous P."/>
            <person name="Grigoriev I."/>
        </authorList>
    </citation>
    <scope>NUCLEOTIDE SEQUENCE</scope>
    <source>
        <strain evidence="1">CBS 627.86</strain>
    </source>
</reference>
<dbReference type="Proteomes" id="UP000799770">
    <property type="component" value="Unassembled WGS sequence"/>
</dbReference>
<sequence length="148" mass="16713">MSEQQETTQKPTRIDHSIGHCRAQRFALTSQWNEQYEKEKASIKAYEDGWDRWDGPIWPWRHTNHLQHSDESFEEHWVGCCDSPLADDEVVAKIVTAKSNELPVQYSPPRPASTLSASTISTVNSSVNSPLWNSCCPKCGRSGSSSHL</sequence>
<name>A0A6A5ZRX2_9PLEO</name>
<gene>
    <name evidence="1" type="ORF">BDV96DRAFT_593816</name>
</gene>
<accession>A0A6A5ZRX2</accession>
<dbReference type="AlphaFoldDB" id="A0A6A5ZRX2"/>
<organism evidence="1 2">
    <name type="scientific">Lophiotrema nucula</name>
    <dbReference type="NCBI Taxonomy" id="690887"/>
    <lineage>
        <taxon>Eukaryota</taxon>
        <taxon>Fungi</taxon>
        <taxon>Dikarya</taxon>
        <taxon>Ascomycota</taxon>
        <taxon>Pezizomycotina</taxon>
        <taxon>Dothideomycetes</taxon>
        <taxon>Pleosporomycetidae</taxon>
        <taxon>Pleosporales</taxon>
        <taxon>Lophiotremataceae</taxon>
        <taxon>Lophiotrema</taxon>
    </lineage>
</organism>
<evidence type="ECO:0000313" key="1">
    <source>
        <dbReference type="EMBL" id="KAF2121855.1"/>
    </source>
</evidence>
<dbReference type="EMBL" id="ML977311">
    <property type="protein sequence ID" value="KAF2121855.1"/>
    <property type="molecule type" value="Genomic_DNA"/>
</dbReference>
<protein>
    <submittedName>
        <fullName evidence="1">Uncharacterized protein</fullName>
    </submittedName>
</protein>
<keyword evidence="2" id="KW-1185">Reference proteome</keyword>
<dbReference type="OrthoDB" id="3796082at2759"/>
<evidence type="ECO:0000313" key="2">
    <source>
        <dbReference type="Proteomes" id="UP000799770"/>
    </source>
</evidence>
<proteinExistence type="predicted"/>